<dbReference type="InterPro" id="IPR041663">
    <property type="entry name" value="DisA/LigA_HHH"/>
</dbReference>
<reference evidence="13" key="1">
    <citation type="submission" date="2025-08" db="UniProtKB">
        <authorList>
            <consortium name="Ensembl"/>
        </authorList>
    </citation>
    <scope>IDENTIFICATION</scope>
</reference>
<comment type="function">
    <text evidence="6">Plays a role in DNA repair through recruitment of the FA core complex to damaged DNA. Regulates FANCD2 monoubiquitination upon DNA damage. Induces chromosomal instability as well as hypersensitivity to DNA cross-linking agents, when repressed. Targets FANCM/FAAP24 complex to the DNA, preferentially to single strand DNA.</text>
</comment>
<name>A0A667HZK6_LYNCA</name>
<feature type="region of interest" description="Disordered" evidence="10">
    <location>
        <begin position="1"/>
        <end position="74"/>
    </location>
</feature>
<comment type="subcellular location">
    <subcellularLocation>
        <location evidence="1">Nucleus</location>
    </subcellularLocation>
</comment>
<dbReference type="Gene3D" id="1.10.150.20">
    <property type="entry name" value="5' to 3' exonuclease, C-terminal subdomain"/>
    <property type="match status" value="1"/>
</dbReference>
<dbReference type="Ensembl" id="ENSLCNT00005028752.1">
    <property type="protein sequence ID" value="ENSLCNP00005025734.1"/>
    <property type="gene ID" value="ENSLCNG00005016746.1"/>
</dbReference>
<evidence type="ECO:0000259" key="11">
    <source>
        <dbReference type="Pfam" id="PF12826"/>
    </source>
</evidence>
<dbReference type="GO" id="GO:0036297">
    <property type="term" value="P:interstrand cross-link repair"/>
    <property type="evidence" value="ECO:0007669"/>
    <property type="project" value="InterPro"/>
</dbReference>
<evidence type="ECO:0000259" key="12">
    <source>
        <dbReference type="Pfam" id="PF17949"/>
    </source>
</evidence>
<dbReference type="PANTHER" id="PTHR31786:SF2">
    <property type="entry name" value="FANCONI ANEMIA CORE COMPLEX-ASSOCIATED PROTEIN 24"/>
    <property type="match status" value="1"/>
</dbReference>
<evidence type="ECO:0000256" key="7">
    <source>
        <dbReference type="ARBA" id="ARBA00061759"/>
    </source>
</evidence>
<dbReference type="SUPFAM" id="SSF47781">
    <property type="entry name" value="RuvA domain 2-like"/>
    <property type="match status" value="1"/>
</dbReference>
<reference evidence="13" key="2">
    <citation type="submission" date="2025-09" db="UniProtKB">
        <authorList>
            <consortium name="Ensembl"/>
        </authorList>
    </citation>
    <scope>IDENTIFICATION</scope>
</reference>
<feature type="compositionally biased region" description="Low complexity" evidence="10">
    <location>
        <begin position="18"/>
        <end position="29"/>
    </location>
</feature>
<gene>
    <name evidence="13" type="primary">FAAP24</name>
</gene>
<accession>A0A667HZK6</accession>
<dbReference type="CDD" id="cd20076">
    <property type="entry name" value="XPF_nuclease_FAAP24"/>
    <property type="match status" value="1"/>
</dbReference>
<evidence type="ECO:0000256" key="2">
    <source>
        <dbReference type="ARBA" id="ARBA00022763"/>
    </source>
</evidence>
<evidence type="ECO:0000256" key="6">
    <source>
        <dbReference type="ARBA" id="ARBA00059644"/>
    </source>
</evidence>
<organism evidence="13 14">
    <name type="scientific">Lynx canadensis</name>
    <name type="common">Canada lynx</name>
    <name type="synonym">Felis canadensis</name>
    <dbReference type="NCBI Taxonomy" id="61383"/>
    <lineage>
        <taxon>Eukaryota</taxon>
        <taxon>Metazoa</taxon>
        <taxon>Chordata</taxon>
        <taxon>Craniata</taxon>
        <taxon>Vertebrata</taxon>
        <taxon>Euteleostomi</taxon>
        <taxon>Mammalia</taxon>
        <taxon>Eutheria</taxon>
        <taxon>Laurasiatheria</taxon>
        <taxon>Carnivora</taxon>
        <taxon>Feliformia</taxon>
        <taxon>Felidae</taxon>
        <taxon>Felinae</taxon>
        <taxon>Lynx</taxon>
    </lineage>
</organism>
<evidence type="ECO:0000256" key="9">
    <source>
        <dbReference type="ARBA" id="ARBA00076287"/>
    </source>
</evidence>
<proteinExistence type="predicted"/>
<dbReference type="Pfam" id="PF12826">
    <property type="entry name" value="HHH_2"/>
    <property type="match status" value="1"/>
</dbReference>
<keyword evidence="4" id="KW-0234">DNA repair</keyword>
<dbReference type="AlphaFoldDB" id="A0A667HZK6"/>
<dbReference type="Proteomes" id="UP000472241">
    <property type="component" value="Unplaced"/>
</dbReference>
<evidence type="ECO:0000256" key="5">
    <source>
        <dbReference type="ARBA" id="ARBA00023242"/>
    </source>
</evidence>
<dbReference type="PANTHER" id="PTHR31786">
    <property type="entry name" value="FANCONI ANEMIA CORE COMPLEX-ASSOCIATED PROTEIN 24"/>
    <property type="match status" value="1"/>
</dbReference>
<keyword evidence="3" id="KW-0238">DNA-binding</keyword>
<keyword evidence="2" id="KW-0227">DNA damage</keyword>
<dbReference type="GO" id="GO:0003677">
    <property type="term" value="F:DNA binding"/>
    <property type="evidence" value="ECO:0007669"/>
    <property type="project" value="UniProtKB-KW"/>
</dbReference>
<evidence type="ECO:0000313" key="14">
    <source>
        <dbReference type="Proteomes" id="UP000472241"/>
    </source>
</evidence>
<keyword evidence="14" id="KW-1185">Reference proteome</keyword>
<comment type="subunit">
    <text evidence="7">Belongs to the multisubunit FA complex composed of FANCA, FANCB, FANCC, FANCE, FANCF, FANCG, FANCL/PHF9, FANCM and FAAP24. Interacts with FANCM.</text>
</comment>
<evidence type="ECO:0000256" key="10">
    <source>
        <dbReference type="SAM" id="MobiDB-lite"/>
    </source>
</evidence>
<dbReference type="InterPro" id="IPR010994">
    <property type="entry name" value="RuvA_2-like"/>
</dbReference>
<dbReference type="InterPro" id="IPR040646">
    <property type="entry name" value="PND"/>
</dbReference>
<sequence>MKNWSAHRREPGSGAQQVKVPHPLVVVEVGSSWARPPPRTGLRSHHPDGAGVSGPRRSRQPMARNAPEGTGPMHVPFGHIVANTKWRGSKLLQGMQGKIKIVFEDGLTPVDFYVSSRSCILYVTEADLVAGNGYRKRLVQVRNSSNLQGIVIVEKTQMSEQYFSAIQKFTVLDLGMVLLPVTSQMEASCLIIQLVQEQTKEPSKNPFLSKKRTLMPELSLLRTVQQIPGVGKVKAPLLLQKFPSLQQLSNASIRELEPVVGQAVAQHIHAFFTQPR</sequence>
<feature type="domain" description="Fanconi anemia core complex-associated protein 24 pseudonuclease" evidence="12">
    <location>
        <begin position="73"/>
        <end position="196"/>
    </location>
</feature>
<dbReference type="FunFam" id="1.10.150.20:FF:000046">
    <property type="entry name" value="Fanconi anemia core complex-associated protein 24"/>
    <property type="match status" value="1"/>
</dbReference>
<feature type="domain" description="DisA/LigA helix-hairpin-helix motif" evidence="11">
    <location>
        <begin position="227"/>
        <end position="275"/>
    </location>
</feature>
<evidence type="ECO:0000256" key="3">
    <source>
        <dbReference type="ARBA" id="ARBA00023125"/>
    </source>
</evidence>
<evidence type="ECO:0000313" key="13">
    <source>
        <dbReference type="Ensembl" id="ENSLCNP00005025734.1"/>
    </source>
</evidence>
<dbReference type="InterPro" id="IPR026985">
    <property type="entry name" value="FAAP24"/>
</dbReference>
<dbReference type="GO" id="GO:0043240">
    <property type="term" value="C:Fanconi anaemia nuclear complex"/>
    <property type="evidence" value="ECO:0007669"/>
    <property type="project" value="InterPro"/>
</dbReference>
<protein>
    <recommendedName>
        <fullName evidence="8">Fanconi anemia core complex-associated protein 24</fullName>
    </recommendedName>
    <alternativeName>
        <fullName evidence="9">Fanconi anemia-associated protein of 24 kDa</fullName>
    </alternativeName>
</protein>
<evidence type="ECO:0000256" key="8">
    <source>
        <dbReference type="ARBA" id="ARBA00069366"/>
    </source>
</evidence>
<dbReference type="Gene3D" id="3.40.50.10130">
    <property type="match status" value="1"/>
</dbReference>
<dbReference type="Pfam" id="PF17949">
    <property type="entry name" value="PND"/>
    <property type="match status" value="1"/>
</dbReference>
<evidence type="ECO:0000256" key="1">
    <source>
        <dbReference type="ARBA" id="ARBA00004123"/>
    </source>
</evidence>
<dbReference type="GO" id="GO:0003682">
    <property type="term" value="F:chromatin binding"/>
    <property type="evidence" value="ECO:0007669"/>
    <property type="project" value="TreeGrafter"/>
</dbReference>
<dbReference type="FunFam" id="3.40.50.10130:FF:000006">
    <property type="entry name" value="Fanconi anemia core complex-associated protein 24"/>
    <property type="match status" value="1"/>
</dbReference>
<keyword evidence="5" id="KW-0539">Nucleus</keyword>
<evidence type="ECO:0000256" key="4">
    <source>
        <dbReference type="ARBA" id="ARBA00023204"/>
    </source>
</evidence>